<gene>
    <name evidence="2" type="ORF">ACFSTG_07420</name>
</gene>
<name>A0ABW5IWG9_9FLAO</name>
<keyword evidence="3" id="KW-1185">Reference proteome</keyword>
<evidence type="ECO:0000256" key="1">
    <source>
        <dbReference type="SAM" id="SignalP"/>
    </source>
</evidence>
<dbReference type="EMBL" id="JBHULT010000006">
    <property type="protein sequence ID" value="MFD2517718.1"/>
    <property type="molecule type" value="Genomic_DNA"/>
</dbReference>
<accession>A0ABW5IWG9</accession>
<protein>
    <submittedName>
        <fullName evidence="2">Uncharacterized protein</fullName>
    </submittedName>
</protein>
<organism evidence="2 3">
    <name type="scientific">Salinimicrobium flavum</name>
    <dbReference type="NCBI Taxonomy" id="1737065"/>
    <lineage>
        <taxon>Bacteria</taxon>
        <taxon>Pseudomonadati</taxon>
        <taxon>Bacteroidota</taxon>
        <taxon>Flavobacteriia</taxon>
        <taxon>Flavobacteriales</taxon>
        <taxon>Flavobacteriaceae</taxon>
        <taxon>Salinimicrobium</taxon>
    </lineage>
</organism>
<dbReference type="Proteomes" id="UP001597468">
    <property type="component" value="Unassembled WGS sequence"/>
</dbReference>
<sequence>MKIMLKRITILSFLVLFTSIATAQSEKIEIKSENLEESNYLKMDDFYLTHYLYLDLFLRENLFPDANPKEVSAIIKAIKKYVSVDQPLEIEIEKPGKRNYLIKMSVLKKDDGTELLIAFTNWSSKKRTFEKEIKIENDSYTRWYFLNGEKMTYRKDMSDQNNYSKMSQSDLANAYLFDELPENDTKVKSTIEKVLQDGDLMISENITANLILLKYQILQRDTENVNKQTKYLNKLFKTNKSNSNLKGLEMAFDATKFQIELM</sequence>
<evidence type="ECO:0000313" key="3">
    <source>
        <dbReference type="Proteomes" id="UP001597468"/>
    </source>
</evidence>
<evidence type="ECO:0000313" key="2">
    <source>
        <dbReference type="EMBL" id="MFD2517718.1"/>
    </source>
</evidence>
<feature type="signal peptide" evidence="1">
    <location>
        <begin position="1"/>
        <end position="23"/>
    </location>
</feature>
<keyword evidence="1" id="KW-0732">Signal</keyword>
<proteinExistence type="predicted"/>
<comment type="caution">
    <text evidence="2">The sequence shown here is derived from an EMBL/GenBank/DDBJ whole genome shotgun (WGS) entry which is preliminary data.</text>
</comment>
<reference evidence="3" key="1">
    <citation type="journal article" date="2019" name="Int. J. Syst. Evol. Microbiol.">
        <title>The Global Catalogue of Microorganisms (GCM) 10K type strain sequencing project: providing services to taxonomists for standard genome sequencing and annotation.</title>
        <authorList>
            <consortium name="The Broad Institute Genomics Platform"/>
            <consortium name="The Broad Institute Genome Sequencing Center for Infectious Disease"/>
            <person name="Wu L."/>
            <person name="Ma J."/>
        </authorList>
    </citation>
    <scope>NUCLEOTIDE SEQUENCE [LARGE SCALE GENOMIC DNA]</scope>
    <source>
        <strain evidence="3">KCTC 42585</strain>
    </source>
</reference>
<feature type="chain" id="PRO_5045576454" evidence="1">
    <location>
        <begin position="24"/>
        <end position="262"/>
    </location>
</feature>